<proteinExistence type="predicted"/>
<dbReference type="Pfam" id="PF06568">
    <property type="entry name" value="YjiS-like"/>
    <property type="match status" value="1"/>
</dbReference>
<dbReference type="EMBL" id="JAGINP010000006">
    <property type="protein sequence ID" value="MBP2292204.1"/>
    <property type="molecule type" value="Genomic_DNA"/>
</dbReference>
<evidence type="ECO:0000313" key="2">
    <source>
        <dbReference type="EMBL" id="MBP2292204.1"/>
    </source>
</evidence>
<dbReference type="InterPro" id="IPR009506">
    <property type="entry name" value="YjiS-like"/>
</dbReference>
<keyword evidence="3" id="KW-1185">Reference proteome</keyword>
<name>A0ABS4SIZ9_9PROT</name>
<feature type="domain" description="YjiS-like" evidence="1">
    <location>
        <begin position="21"/>
        <end position="55"/>
    </location>
</feature>
<gene>
    <name evidence="2" type="ORF">J2851_001974</name>
</gene>
<evidence type="ECO:0000259" key="1">
    <source>
        <dbReference type="Pfam" id="PF06568"/>
    </source>
</evidence>
<reference evidence="2 3" key="1">
    <citation type="submission" date="2021-03" db="EMBL/GenBank/DDBJ databases">
        <title>Genomic Encyclopedia of Type Strains, Phase III (KMG-III): the genomes of soil and plant-associated and newly described type strains.</title>
        <authorList>
            <person name="Whitman W."/>
        </authorList>
    </citation>
    <scope>NUCLEOTIDE SEQUENCE [LARGE SCALE GENOMIC DNA]</scope>
    <source>
        <strain evidence="2 3">IMMIB AFH-6</strain>
    </source>
</reference>
<dbReference type="RefSeq" id="WP_209766070.1">
    <property type="nucleotide sequence ID" value="NZ_JAGINP010000006.1"/>
</dbReference>
<evidence type="ECO:0000313" key="3">
    <source>
        <dbReference type="Proteomes" id="UP000781958"/>
    </source>
</evidence>
<comment type="caution">
    <text evidence="2">The sequence shown here is derived from an EMBL/GenBank/DDBJ whole genome shotgun (WGS) entry which is preliminary data.</text>
</comment>
<sequence length="65" mass="7845">MAIPVSFRPQPCRVPVAFRPFAWLARLWRRRQESAQLLSMTDRELRDIGITRYEALTEARKPFWR</sequence>
<organism evidence="2 3">
    <name type="scientific">Azospirillum rugosum</name>
    <dbReference type="NCBI Taxonomy" id="416170"/>
    <lineage>
        <taxon>Bacteria</taxon>
        <taxon>Pseudomonadati</taxon>
        <taxon>Pseudomonadota</taxon>
        <taxon>Alphaproteobacteria</taxon>
        <taxon>Rhodospirillales</taxon>
        <taxon>Azospirillaceae</taxon>
        <taxon>Azospirillum</taxon>
    </lineage>
</organism>
<dbReference type="Proteomes" id="UP000781958">
    <property type="component" value="Unassembled WGS sequence"/>
</dbReference>
<protein>
    <submittedName>
        <fullName evidence="2">Uncharacterized protein YjiS (DUF1127 family)</fullName>
    </submittedName>
</protein>
<accession>A0ABS4SIZ9</accession>